<evidence type="ECO:0000259" key="4">
    <source>
        <dbReference type="Pfam" id="PF25062"/>
    </source>
</evidence>
<dbReference type="PANTHER" id="PTHR14699:SF0">
    <property type="entry name" value="TETRATRICOPEPTIDE REPEAT PROTEIN 21 HOMOLOG"/>
    <property type="match status" value="1"/>
</dbReference>
<dbReference type="Proteomes" id="UP000597762">
    <property type="component" value="Unassembled WGS sequence"/>
</dbReference>
<keyword evidence="6" id="KW-1185">Reference proteome</keyword>
<dbReference type="SMART" id="SM00028">
    <property type="entry name" value="TPR"/>
    <property type="match status" value="3"/>
</dbReference>
<comment type="similarity">
    <text evidence="1">Belongs to the TTC21 family.</text>
</comment>
<feature type="repeat" description="TPR" evidence="2">
    <location>
        <begin position="190"/>
        <end position="223"/>
    </location>
</feature>
<dbReference type="Gene3D" id="1.25.40.10">
    <property type="entry name" value="Tetratricopeptide repeat domain"/>
    <property type="match status" value="2"/>
</dbReference>
<dbReference type="PANTHER" id="PTHR14699">
    <property type="entry name" value="STI2 PROTEIN-RELATED"/>
    <property type="match status" value="1"/>
</dbReference>
<gene>
    <name evidence="5" type="ORF">SPHA_39538</name>
</gene>
<organism evidence="5 6">
    <name type="scientific">Acanthosepion pharaonis</name>
    <name type="common">Pharaoh cuttlefish</name>
    <name type="synonym">Sepia pharaonis</name>
    <dbReference type="NCBI Taxonomy" id="158019"/>
    <lineage>
        <taxon>Eukaryota</taxon>
        <taxon>Metazoa</taxon>
        <taxon>Spiralia</taxon>
        <taxon>Lophotrochozoa</taxon>
        <taxon>Mollusca</taxon>
        <taxon>Cephalopoda</taxon>
        <taxon>Coleoidea</taxon>
        <taxon>Decapodiformes</taxon>
        <taxon>Sepiida</taxon>
        <taxon>Sepiina</taxon>
        <taxon>Sepiidae</taxon>
        <taxon>Acanthosepion</taxon>
    </lineage>
</organism>
<dbReference type="InterPro" id="IPR019734">
    <property type="entry name" value="TPR_rpt"/>
</dbReference>
<evidence type="ECO:0000256" key="2">
    <source>
        <dbReference type="PROSITE-ProRule" id="PRU00339"/>
    </source>
</evidence>
<evidence type="ECO:0000256" key="1">
    <source>
        <dbReference type="ARBA" id="ARBA00010935"/>
    </source>
</evidence>
<dbReference type="GO" id="GO:0030991">
    <property type="term" value="C:intraciliary transport particle A"/>
    <property type="evidence" value="ECO:0007669"/>
    <property type="project" value="TreeGrafter"/>
</dbReference>
<dbReference type="EMBL" id="CAHIKZ030001845">
    <property type="protein sequence ID" value="CAE1275560.1"/>
    <property type="molecule type" value="Genomic_DNA"/>
</dbReference>
<reference evidence="5" key="1">
    <citation type="submission" date="2021-01" db="EMBL/GenBank/DDBJ databases">
        <authorList>
            <person name="Li R."/>
            <person name="Bekaert M."/>
        </authorList>
    </citation>
    <scope>NUCLEOTIDE SEQUENCE</scope>
    <source>
        <strain evidence="5">Farmed</strain>
    </source>
</reference>
<feature type="domain" description="Tetratricopeptide repeat protein 21A/21B N-terminal ARM repeat" evidence="4">
    <location>
        <begin position="3"/>
        <end position="97"/>
    </location>
</feature>
<protein>
    <submittedName>
        <fullName evidence="5">TTC21B</fullName>
    </submittedName>
</protein>
<accession>A0A812CSV1</accession>
<evidence type="ECO:0000259" key="3">
    <source>
        <dbReference type="Pfam" id="PF25060"/>
    </source>
</evidence>
<dbReference type="InterPro" id="IPR011990">
    <property type="entry name" value="TPR-like_helical_dom_sf"/>
</dbReference>
<feature type="domain" description="Tetratricopeptide repeat protein 21A/21B second ARM" evidence="3">
    <location>
        <begin position="135"/>
        <end position="402"/>
    </location>
</feature>
<comment type="caution">
    <text evidence="5">The sequence shown here is derived from an EMBL/GenBank/DDBJ whole genome shotgun (WGS) entry which is preliminary data.</text>
</comment>
<proteinExistence type="inferred from homology"/>
<evidence type="ECO:0000313" key="5">
    <source>
        <dbReference type="EMBL" id="CAE1275560.1"/>
    </source>
</evidence>
<dbReference type="Pfam" id="PF25062">
    <property type="entry name" value="ARM_TT21_N"/>
    <property type="match status" value="1"/>
</dbReference>
<dbReference type="InterPro" id="IPR056832">
    <property type="entry name" value="ARM_TT21_2nd"/>
</dbReference>
<dbReference type="GO" id="GO:0061512">
    <property type="term" value="P:protein localization to cilium"/>
    <property type="evidence" value="ECO:0007669"/>
    <property type="project" value="TreeGrafter"/>
</dbReference>
<dbReference type="GO" id="GO:0035721">
    <property type="term" value="P:intraciliary retrograde transport"/>
    <property type="evidence" value="ECO:0007669"/>
    <property type="project" value="TreeGrafter"/>
</dbReference>
<dbReference type="InterPro" id="IPR056833">
    <property type="entry name" value="ARM_TT21_N"/>
</dbReference>
<dbReference type="Pfam" id="PF25060">
    <property type="entry name" value="ARM_TT21_2nd"/>
    <property type="match status" value="1"/>
</dbReference>
<sequence length="412" mass="46883">MNDQNKQILALKGWIELASGKDPQAKKAYKYFDEAMQIASNCEMDIILGMCQCLMLRHNFKKALELINQLIVAYSDLLPGFEEKMKLLLALKDWEQVTDTASRALDVDQFCIEALCYLTLYNLCRVGDYNEAHNYLSKLLNSLDMFEPSSKSLYYNIARLISRVCGRNELILQQTHTLAQRAIEEESCEADYMRELGYQLVLRGKIKEALECYKHTIKLDETNLPAVTGIIECQLIQNKLDDAAQQLEFLSEIQMSIGKTSELYYLSAVLAKKRNKGEENIVVLLNEAIEKHFSTLKNYYLGVDYYIMLNPDFLILIVKDYLNYAPQQPLQHGQAMDPILRKCQQVLDPLIKAAPGLIEGIYLMGKVKFLSGDFESAQMTLQHCLEQDQALSDAHILMAQVNANTSLIISGS</sequence>
<evidence type="ECO:0000313" key="6">
    <source>
        <dbReference type="Proteomes" id="UP000597762"/>
    </source>
</evidence>
<dbReference type="OrthoDB" id="10259630at2759"/>
<keyword evidence="2" id="KW-0802">TPR repeat</keyword>
<dbReference type="GO" id="GO:0005929">
    <property type="term" value="C:cilium"/>
    <property type="evidence" value="ECO:0007669"/>
    <property type="project" value="GOC"/>
</dbReference>
<dbReference type="SUPFAM" id="SSF48452">
    <property type="entry name" value="TPR-like"/>
    <property type="match status" value="2"/>
</dbReference>
<name>A0A812CSV1_ACAPH</name>
<dbReference type="AlphaFoldDB" id="A0A812CSV1"/>
<dbReference type="InterPro" id="IPR040364">
    <property type="entry name" value="TTC21A/TTC21B"/>
</dbReference>
<dbReference type="PROSITE" id="PS50005">
    <property type="entry name" value="TPR"/>
    <property type="match status" value="1"/>
</dbReference>